<reference evidence="2" key="1">
    <citation type="journal article" date="2022" name="BMC Genomics">
        <title>Genome sequence of the entomopathogenic Serratia entomophila isolate 626 and characterisation of the species specific itaconate degradation pathway.</title>
        <authorList>
            <person name="Vaughan A.L."/>
            <person name="Altermann E."/>
            <person name="Glare T.R."/>
            <person name="Hurst M.R.H."/>
        </authorList>
    </citation>
    <scope>NUCLEOTIDE SEQUENCE</scope>
    <source>
        <strain evidence="2">626</strain>
    </source>
</reference>
<accession>A0ABY5CPA2</accession>
<name>A0ABY5CPA2_9GAMM</name>
<proteinExistence type="predicted"/>
<organism evidence="2 3">
    <name type="scientific">Serratia entomophila</name>
    <dbReference type="NCBI Taxonomy" id="42906"/>
    <lineage>
        <taxon>Bacteria</taxon>
        <taxon>Pseudomonadati</taxon>
        <taxon>Pseudomonadota</taxon>
        <taxon>Gammaproteobacteria</taxon>
        <taxon>Enterobacterales</taxon>
        <taxon>Yersiniaceae</taxon>
        <taxon>Serratia</taxon>
    </lineage>
</organism>
<dbReference type="Proteomes" id="UP001056873">
    <property type="component" value="Chromosome"/>
</dbReference>
<keyword evidence="1" id="KW-0812">Transmembrane</keyword>
<dbReference type="GeneID" id="75023381"/>
<evidence type="ECO:0000313" key="2">
    <source>
        <dbReference type="EMBL" id="USU99405.1"/>
    </source>
</evidence>
<dbReference type="EMBL" id="CP074347">
    <property type="protein sequence ID" value="USU99405.1"/>
    <property type="molecule type" value="Genomic_DNA"/>
</dbReference>
<gene>
    <name evidence="2" type="ORF">KFQ06_15215</name>
</gene>
<keyword evidence="1" id="KW-1133">Transmembrane helix</keyword>
<evidence type="ECO:0000256" key="1">
    <source>
        <dbReference type="SAM" id="Phobius"/>
    </source>
</evidence>
<sequence length="187" mass="20298">MLNRNIYDANFSRNLNIASLLCGAGAAMGTMLHFMVDSSKYIKIPAGAMAIVAAFSALVTKLGETQIAKNKEIIEKIGNIIKAEKEGGELLDKLRSKLNENKTANSIRFTNIVGRQRHLSAPDKTQLNALMDMLPGSTKSSIDFLVSEQGVGHSTTDVVYAHVKDRETTVNLSGTAISALYEIIEEI</sequence>
<protein>
    <submittedName>
        <fullName evidence="2">Uncharacterized protein</fullName>
    </submittedName>
</protein>
<dbReference type="RefSeq" id="WP_234585270.1">
    <property type="nucleotide sequence ID" value="NZ_CAMIPD010000001.1"/>
</dbReference>
<evidence type="ECO:0000313" key="3">
    <source>
        <dbReference type="Proteomes" id="UP001056873"/>
    </source>
</evidence>
<feature type="transmembrane region" description="Helical" evidence="1">
    <location>
        <begin position="15"/>
        <end position="36"/>
    </location>
</feature>
<keyword evidence="1" id="KW-0472">Membrane</keyword>
<keyword evidence="3" id="KW-1185">Reference proteome</keyword>
<feature type="transmembrane region" description="Helical" evidence="1">
    <location>
        <begin position="42"/>
        <end position="60"/>
    </location>
</feature>